<dbReference type="FunFam" id="1.10.150.20:FF:000003">
    <property type="entry name" value="DNA polymerase I"/>
    <property type="match status" value="1"/>
</dbReference>
<feature type="domain" description="5'-3' exonuclease" evidence="17">
    <location>
        <begin position="1"/>
        <end position="261"/>
    </location>
</feature>
<dbReference type="FunFam" id="3.40.50.1010:FF:000001">
    <property type="entry name" value="DNA polymerase I"/>
    <property type="match status" value="1"/>
</dbReference>
<gene>
    <name evidence="16 19" type="primary">polA</name>
    <name evidence="19" type="ORF">CLCY_2c02870</name>
</gene>
<comment type="caution">
    <text evidence="19">The sequence shown here is derived from an EMBL/GenBank/DDBJ whole genome shotgun (WGS) entry which is preliminary data.</text>
</comment>
<dbReference type="CDD" id="cd09859">
    <property type="entry name" value="PIN_53EXO"/>
    <property type="match status" value="1"/>
</dbReference>
<dbReference type="EC" id="2.7.7.7" evidence="2 15"/>
<dbReference type="InterPro" id="IPR018320">
    <property type="entry name" value="DNA_polymerase_1"/>
</dbReference>
<dbReference type="GO" id="GO:0003677">
    <property type="term" value="F:DNA binding"/>
    <property type="evidence" value="ECO:0007669"/>
    <property type="project" value="UniProtKB-UniRule"/>
</dbReference>
<evidence type="ECO:0000256" key="1">
    <source>
        <dbReference type="ARBA" id="ARBA00007705"/>
    </source>
</evidence>
<dbReference type="GO" id="GO:0008409">
    <property type="term" value="F:5'-3' exonuclease activity"/>
    <property type="evidence" value="ECO:0007669"/>
    <property type="project" value="UniProtKB-UniRule"/>
</dbReference>
<evidence type="ECO:0000256" key="5">
    <source>
        <dbReference type="ARBA" id="ARBA00022695"/>
    </source>
</evidence>
<dbReference type="NCBIfam" id="NF004397">
    <property type="entry name" value="PRK05755.1"/>
    <property type="match status" value="1"/>
</dbReference>
<dbReference type="InterPro" id="IPR020046">
    <property type="entry name" value="5-3_exonucl_a-hlix_arch_N"/>
</dbReference>
<dbReference type="Pfam" id="PF00476">
    <property type="entry name" value="DNA_pol_A"/>
    <property type="match status" value="1"/>
</dbReference>
<evidence type="ECO:0000259" key="18">
    <source>
        <dbReference type="SMART" id="SM00482"/>
    </source>
</evidence>
<dbReference type="SUPFAM" id="SSF56672">
    <property type="entry name" value="DNA/RNA polymerases"/>
    <property type="match status" value="1"/>
</dbReference>
<dbReference type="PATRIC" id="fig|1121307.3.peg.1144"/>
<evidence type="ECO:0000256" key="15">
    <source>
        <dbReference type="NCBIfam" id="TIGR00593"/>
    </source>
</evidence>
<evidence type="ECO:0000256" key="8">
    <source>
        <dbReference type="ARBA" id="ARBA00022763"/>
    </source>
</evidence>
<keyword evidence="9 16" id="KW-0378">Hydrolase</keyword>
<keyword evidence="20" id="KW-1185">Reference proteome</keyword>
<dbReference type="Gene3D" id="3.30.70.370">
    <property type="match status" value="1"/>
</dbReference>
<keyword evidence="11 16" id="KW-0239">DNA-directed DNA polymerase</keyword>
<accession>A0A0J8G1A4</accession>
<dbReference type="CDD" id="cd09898">
    <property type="entry name" value="H3TH_53EXO"/>
    <property type="match status" value="1"/>
</dbReference>
<dbReference type="AlphaFoldDB" id="A0A0J8G1A4"/>
<dbReference type="SUPFAM" id="SSF53098">
    <property type="entry name" value="Ribonuclease H-like"/>
    <property type="match status" value="1"/>
</dbReference>
<keyword evidence="13 16" id="KW-0234">DNA repair</keyword>
<dbReference type="SMART" id="SM00475">
    <property type="entry name" value="53EXOc"/>
    <property type="match status" value="1"/>
</dbReference>
<dbReference type="SUPFAM" id="SSF47807">
    <property type="entry name" value="5' to 3' exonuclease, C-terminal subdomain"/>
    <property type="match status" value="1"/>
</dbReference>
<evidence type="ECO:0000256" key="10">
    <source>
        <dbReference type="ARBA" id="ARBA00022839"/>
    </source>
</evidence>
<dbReference type="InterPro" id="IPR036279">
    <property type="entry name" value="5-3_exonuclease_C_sf"/>
</dbReference>
<evidence type="ECO:0000256" key="11">
    <source>
        <dbReference type="ARBA" id="ARBA00022932"/>
    </source>
</evidence>
<comment type="subunit">
    <text evidence="16">Single-chain monomer with multiple functions.</text>
</comment>
<dbReference type="EMBL" id="LFVU01000027">
    <property type="protein sequence ID" value="KMT21526.1"/>
    <property type="molecule type" value="Genomic_DNA"/>
</dbReference>
<dbReference type="NCBIfam" id="TIGR00593">
    <property type="entry name" value="pola"/>
    <property type="match status" value="1"/>
</dbReference>
<dbReference type="STRING" id="1121307.CLCY_2c02870"/>
<dbReference type="FunFam" id="1.10.150.20:FF:000002">
    <property type="entry name" value="DNA polymerase I"/>
    <property type="match status" value="1"/>
</dbReference>
<dbReference type="CDD" id="cd08637">
    <property type="entry name" value="DNA_pol_A_pol_I_C"/>
    <property type="match status" value="1"/>
</dbReference>
<evidence type="ECO:0000256" key="6">
    <source>
        <dbReference type="ARBA" id="ARBA00022705"/>
    </source>
</evidence>
<evidence type="ECO:0000256" key="13">
    <source>
        <dbReference type="ARBA" id="ARBA00023204"/>
    </source>
</evidence>
<dbReference type="InterPro" id="IPR008918">
    <property type="entry name" value="HhH2"/>
</dbReference>
<dbReference type="InterPro" id="IPR012337">
    <property type="entry name" value="RNaseH-like_sf"/>
</dbReference>
<evidence type="ECO:0000256" key="12">
    <source>
        <dbReference type="ARBA" id="ARBA00023125"/>
    </source>
</evidence>
<feature type="domain" description="DNA-directed DNA polymerase family A palm" evidence="18">
    <location>
        <begin position="612"/>
        <end position="819"/>
    </location>
</feature>
<dbReference type="RefSeq" id="WP_048570954.1">
    <property type="nucleotide sequence ID" value="NZ_LFVU01000027.1"/>
</dbReference>
<dbReference type="Gene3D" id="3.40.50.1010">
    <property type="entry name" value="5'-nuclease"/>
    <property type="match status" value="1"/>
</dbReference>
<dbReference type="GO" id="GO:0006261">
    <property type="term" value="P:DNA-templated DNA replication"/>
    <property type="evidence" value="ECO:0007669"/>
    <property type="project" value="UniProtKB-UniRule"/>
</dbReference>
<keyword evidence="6 16" id="KW-0235">DNA replication</keyword>
<keyword evidence="4 16" id="KW-0808">Transferase</keyword>
<dbReference type="InterPro" id="IPR036397">
    <property type="entry name" value="RNaseH_sf"/>
</dbReference>
<dbReference type="PRINTS" id="PR00868">
    <property type="entry name" value="DNAPOLI"/>
</dbReference>
<name>A0A0J8G1A4_CLOCY</name>
<dbReference type="PANTHER" id="PTHR10133:SF27">
    <property type="entry name" value="DNA POLYMERASE NU"/>
    <property type="match status" value="1"/>
</dbReference>
<organism evidence="19 20">
    <name type="scientific">Clostridium cylindrosporum DSM 605</name>
    <dbReference type="NCBI Taxonomy" id="1121307"/>
    <lineage>
        <taxon>Bacteria</taxon>
        <taxon>Bacillati</taxon>
        <taxon>Bacillota</taxon>
        <taxon>Clostridia</taxon>
        <taxon>Eubacteriales</taxon>
        <taxon>Clostridiaceae</taxon>
        <taxon>Clostridium</taxon>
    </lineage>
</organism>
<keyword evidence="10 16" id="KW-0269">Exonuclease</keyword>
<dbReference type="FunFam" id="1.20.1060.10:FF:000001">
    <property type="entry name" value="DNA polymerase I"/>
    <property type="match status" value="1"/>
</dbReference>
<comment type="function">
    <text evidence="16">In addition to polymerase activity, this DNA polymerase exhibits 5'-3' exonuclease activity.</text>
</comment>
<evidence type="ECO:0000256" key="4">
    <source>
        <dbReference type="ARBA" id="ARBA00022679"/>
    </source>
</evidence>
<dbReference type="CDD" id="cd06140">
    <property type="entry name" value="DNA_polA_I_Bacillus_like_exo"/>
    <property type="match status" value="1"/>
</dbReference>
<dbReference type="InterPro" id="IPR043502">
    <property type="entry name" value="DNA/RNA_pol_sf"/>
</dbReference>
<dbReference type="Pfam" id="PF22619">
    <property type="entry name" value="DNA_polI_exo1"/>
    <property type="match status" value="1"/>
</dbReference>
<keyword evidence="8 16" id="KW-0227">DNA damage</keyword>
<sequence>MKTLVVLDGNSIINRAFYALPAMTNSKAIPTGAVYGFTNMLFKIVNDIKPNYIAAAFDRKAPTFRHIEYKEYKAGRKKMPDELRVQMEPAKKLLEAFNIGIYEIDGYEADDIIGTIARKFEGEELKVIIITGDKDSLQLISENTNIYLTKKGTTDIEVCDINYLKEKFDLDAKGFIELKGLMGDKSDNIPGVPGVGEKTALKLLHQYKTIEGVYENIEAVSGKKLKENLINHREDAFLSKKLSEIDCNVPLEFNLEDMDFKGYNSDKVEKIFIELEFKSLLGKISQKIESTYEDEVVLSGIKTYTSIDDVIESVKSSGFLSVVPKKSKGEILGIIINEGYFIPSGDIYKLKDVFEDTNISKYTYGGKEVYTYILKLGISMNSLKFDAEIAAYLINPSESKYDIKSIINRYANVSGLSRYEDDSEEVLVSLIENLKGIKENMLEEIKSKGMEILFEEVEMPLVETLASMEYLGFKVNKEKLDELGKVIVSDIEKLTKDIYSMVGEEFNINSPKQLGVILFEKMDLPVIKKTKTGYSTDAEVLDELSGKHEIISKIIQFRQLSKLNSTYIEGLKSCIQDDEKIHSSFNQTITTTGRISSTEPNLQNIPIKLEMGRQIRKAFVPSDSDYVIMAADYSQIELRILAHISEDENLIYAFNNNQDIHTRTASEVFSVPMEEVTNIQRSNAKAVNFGIVYGLSDFGLSKDLKITRKEAKQYIDNYFARYQGVKTYLDNTIETAKTQGYVKTLINRVRYIPEISSSNRNVRMYGERLAMNTPIQGTAADIIKIAMVNVYARLKNEKFRSKLILQVHDELILEVHKDELEKMKLLVEEEMKNTLKLSVPLEISMNFGENWYEAK</sequence>
<dbReference type="GO" id="GO:0006302">
    <property type="term" value="P:double-strand break repair"/>
    <property type="evidence" value="ECO:0007669"/>
    <property type="project" value="TreeGrafter"/>
</dbReference>
<dbReference type="Gene3D" id="3.30.420.10">
    <property type="entry name" value="Ribonuclease H-like superfamily/Ribonuclease H"/>
    <property type="match status" value="1"/>
</dbReference>
<dbReference type="Pfam" id="PF02739">
    <property type="entry name" value="5_3_exonuc_N"/>
    <property type="match status" value="1"/>
</dbReference>
<evidence type="ECO:0000259" key="17">
    <source>
        <dbReference type="SMART" id="SM00475"/>
    </source>
</evidence>
<keyword evidence="5 16" id="KW-0548">Nucleotidyltransferase</keyword>
<dbReference type="InterPro" id="IPR019760">
    <property type="entry name" value="DNA-dir_DNA_pol_A_CS"/>
</dbReference>
<dbReference type="Pfam" id="PF01367">
    <property type="entry name" value="5_3_exonuc"/>
    <property type="match status" value="1"/>
</dbReference>
<dbReference type="InterPro" id="IPR001098">
    <property type="entry name" value="DNA-dir_DNA_pol_A_palm_dom"/>
</dbReference>
<dbReference type="InterPro" id="IPR029060">
    <property type="entry name" value="PIN-like_dom_sf"/>
</dbReference>
<proteinExistence type="inferred from homology"/>
<evidence type="ECO:0000256" key="16">
    <source>
        <dbReference type="RuleBase" id="RU004460"/>
    </source>
</evidence>
<protein>
    <recommendedName>
        <fullName evidence="3 15">DNA polymerase I</fullName>
        <ecNumber evidence="2 15">2.7.7.7</ecNumber>
    </recommendedName>
</protein>
<dbReference type="Gene3D" id="1.10.150.20">
    <property type="entry name" value="5' to 3' exonuclease, C-terminal subdomain"/>
    <property type="match status" value="2"/>
</dbReference>
<comment type="catalytic activity">
    <reaction evidence="14 16">
        <text>DNA(n) + a 2'-deoxyribonucleoside 5'-triphosphate = DNA(n+1) + diphosphate</text>
        <dbReference type="Rhea" id="RHEA:22508"/>
        <dbReference type="Rhea" id="RHEA-COMP:17339"/>
        <dbReference type="Rhea" id="RHEA-COMP:17340"/>
        <dbReference type="ChEBI" id="CHEBI:33019"/>
        <dbReference type="ChEBI" id="CHEBI:61560"/>
        <dbReference type="ChEBI" id="CHEBI:173112"/>
        <dbReference type="EC" id="2.7.7.7"/>
    </reaction>
</comment>
<dbReference type="PROSITE" id="PS00447">
    <property type="entry name" value="DNA_POLYMERASE_A"/>
    <property type="match status" value="1"/>
</dbReference>
<keyword evidence="7" id="KW-0540">Nuclease</keyword>
<dbReference type="Proteomes" id="UP000036756">
    <property type="component" value="Unassembled WGS sequence"/>
</dbReference>
<dbReference type="InterPro" id="IPR002298">
    <property type="entry name" value="DNA_polymerase_A"/>
</dbReference>
<evidence type="ECO:0000313" key="19">
    <source>
        <dbReference type="EMBL" id="KMT21526.1"/>
    </source>
</evidence>
<keyword evidence="12 16" id="KW-0238">DNA-binding</keyword>
<comment type="similarity">
    <text evidence="1 16">Belongs to the DNA polymerase type-A family.</text>
</comment>
<evidence type="ECO:0000256" key="14">
    <source>
        <dbReference type="ARBA" id="ARBA00049244"/>
    </source>
</evidence>
<evidence type="ECO:0000256" key="7">
    <source>
        <dbReference type="ARBA" id="ARBA00022722"/>
    </source>
</evidence>
<dbReference type="SMART" id="SM00482">
    <property type="entry name" value="POLAc"/>
    <property type="match status" value="1"/>
</dbReference>
<dbReference type="SUPFAM" id="SSF88723">
    <property type="entry name" value="PIN domain-like"/>
    <property type="match status" value="1"/>
</dbReference>
<dbReference type="GO" id="GO:0003887">
    <property type="term" value="F:DNA-directed DNA polymerase activity"/>
    <property type="evidence" value="ECO:0007669"/>
    <property type="project" value="UniProtKB-UniRule"/>
</dbReference>
<dbReference type="OrthoDB" id="9806424at2"/>
<dbReference type="InterPro" id="IPR002421">
    <property type="entry name" value="5-3_exonuclease"/>
</dbReference>
<dbReference type="InterPro" id="IPR054690">
    <property type="entry name" value="DNA_polI_exonuclease"/>
</dbReference>
<dbReference type="SMART" id="SM00279">
    <property type="entry name" value="HhH2"/>
    <property type="match status" value="1"/>
</dbReference>
<dbReference type="Gene3D" id="1.20.1060.10">
    <property type="entry name" value="Taq DNA Polymerase, Chain T, domain 4"/>
    <property type="match status" value="1"/>
</dbReference>
<evidence type="ECO:0000313" key="20">
    <source>
        <dbReference type="Proteomes" id="UP000036756"/>
    </source>
</evidence>
<evidence type="ECO:0000256" key="3">
    <source>
        <dbReference type="ARBA" id="ARBA00020311"/>
    </source>
</evidence>
<evidence type="ECO:0000256" key="2">
    <source>
        <dbReference type="ARBA" id="ARBA00012417"/>
    </source>
</evidence>
<dbReference type="PANTHER" id="PTHR10133">
    <property type="entry name" value="DNA POLYMERASE I"/>
    <property type="match status" value="1"/>
</dbReference>
<evidence type="ECO:0000256" key="9">
    <source>
        <dbReference type="ARBA" id="ARBA00022801"/>
    </source>
</evidence>
<dbReference type="InterPro" id="IPR020045">
    <property type="entry name" value="DNA_polI_H3TH"/>
</dbReference>
<reference evidence="19 20" key="1">
    <citation type="submission" date="2015-06" db="EMBL/GenBank/DDBJ databases">
        <title>Draft genome sequence of the purine-degrading Clostridium cylindrosporum HC-1 (DSM 605).</title>
        <authorList>
            <person name="Poehlein A."/>
            <person name="Schiel-Bengelsdorf B."/>
            <person name="Bengelsdorf F."/>
            <person name="Daniel R."/>
            <person name="Duerre P."/>
        </authorList>
    </citation>
    <scope>NUCLEOTIDE SEQUENCE [LARGE SCALE GENOMIC DNA]</scope>
    <source>
        <strain evidence="19 20">DSM 605</strain>
    </source>
</reference>